<keyword evidence="3" id="KW-0551">Lipid droplet</keyword>
<dbReference type="GO" id="GO:0005811">
    <property type="term" value="C:lipid droplet"/>
    <property type="evidence" value="ECO:0000318"/>
    <property type="project" value="GO_Central"/>
</dbReference>
<feature type="transmembrane region" description="Helical" evidence="5">
    <location>
        <begin position="233"/>
        <end position="256"/>
    </location>
</feature>
<comment type="similarity">
    <text evidence="2">Belongs to the perilipin family.</text>
</comment>
<accession>A0A803KEJ7</accession>
<dbReference type="Xenbase" id="XB-GENE-29087643">
    <property type="gene designation" value="LOC101734278"/>
</dbReference>
<dbReference type="Proteomes" id="UP000008143">
    <property type="component" value="Chromosome 8"/>
</dbReference>
<evidence type="ECO:0000256" key="2">
    <source>
        <dbReference type="ARBA" id="ARBA00006311"/>
    </source>
</evidence>
<dbReference type="InterPro" id="IPR004279">
    <property type="entry name" value="Perilipin"/>
</dbReference>
<evidence type="ECO:0000313" key="9">
    <source>
        <dbReference type="Xenbase" id="XB-GENE-29087643"/>
    </source>
</evidence>
<name>A0A803KEJ7_XENTR</name>
<dbReference type="Ensembl" id="ENSXETT00000122368">
    <property type="protein sequence ID" value="ENSXETP00000118796"/>
    <property type="gene ID" value="ENSXETG00000047938"/>
</dbReference>
<dbReference type="KEGG" id="xtr:101734278"/>
<dbReference type="GO" id="GO:0005829">
    <property type="term" value="C:cytosol"/>
    <property type="evidence" value="ECO:0000318"/>
    <property type="project" value="GO_Central"/>
</dbReference>
<dbReference type="OrthoDB" id="376826at2759"/>
<reference evidence="8" key="3">
    <citation type="submission" date="2025-04" db="UniProtKB">
        <authorList>
            <consortium name="RefSeq"/>
        </authorList>
    </citation>
    <scope>IDENTIFICATION</scope>
    <source>
        <strain evidence="8">Nigerian</strain>
        <tissue evidence="8">Liver and blood</tissue>
    </source>
</reference>
<evidence type="ECO:0000256" key="1">
    <source>
        <dbReference type="ARBA" id="ARBA00004502"/>
    </source>
</evidence>
<dbReference type="GO" id="GO:0019915">
    <property type="term" value="P:lipid storage"/>
    <property type="evidence" value="ECO:0000318"/>
    <property type="project" value="GO_Central"/>
</dbReference>
<feature type="region of interest" description="Disordered" evidence="4">
    <location>
        <begin position="183"/>
        <end position="202"/>
    </location>
</feature>
<dbReference type="OMA" id="SAWTILY"/>
<organism evidence="6">
    <name type="scientific">Xenopus tropicalis</name>
    <name type="common">Western clawed frog</name>
    <name type="synonym">Silurana tropicalis</name>
    <dbReference type="NCBI Taxonomy" id="8364"/>
    <lineage>
        <taxon>Eukaryota</taxon>
        <taxon>Metazoa</taxon>
        <taxon>Chordata</taxon>
        <taxon>Craniata</taxon>
        <taxon>Vertebrata</taxon>
        <taxon>Euteleostomi</taxon>
        <taxon>Amphibia</taxon>
        <taxon>Batrachia</taxon>
        <taxon>Anura</taxon>
        <taxon>Pipoidea</taxon>
        <taxon>Pipidae</taxon>
        <taxon>Xenopodinae</taxon>
        <taxon>Xenopus</taxon>
        <taxon>Silurana</taxon>
    </lineage>
</organism>
<dbReference type="RefSeq" id="XP_031747815.1">
    <property type="nucleotide sequence ID" value="XM_031891955.1"/>
</dbReference>
<dbReference type="GO" id="GO:0010890">
    <property type="term" value="P:positive regulation of triglyceride storage"/>
    <property type="evidence" value="ECO:0000318"/>
    <property type="project" value="GO_Central"/>
</dbReference>
<evidence type="ECO:0000313" key="6">
    <source>
        <dbReference type="Ensembl" id="ENSXETP00000118796"/>
    </source>
</evidence>
<evidence type="ECO:0000313" key="7">
    <source>
        <dbReference type="Proteomes" id="UP000008143"/>
    </source>
</evidence>
<keyword evidence="7" id="KW-1185">Reference proteome</keyword>
<dbReference type="Pfam" id="PF03036">
    <property type="entry name" value="Perilipin"/>
    <property type="match status" value="1"/>
</dbReference>
<evidence type="ECO:0000256" key="3">
    <source>
        <dbReference type="ARBA" id="ARBA00022677"/>
    </source>
</evidence>
<reference evidence="6" key="1">
    <citation type="journal article" date="2010" name="Science">
        <title>The genome of the Western clawed frog Xenopus tropicalis.</title>
        <authorList>
            <person name="Hellsten U."/>
            <person name="Harland R.M."/>
            <person name="Gilchrist M.J."/>
            <person name="Hendrix D."/>
            <person name="Jurka J."/>
            <person name="Kapitonov V."/>
            <person name="Ovcharenko I."/>
            <person name="Putnam N.H."/>
            <person name="Shu S."/>
            <person name="Taher L."/>
            <person name="Blitz I.L."/>
            <person name="Blumberg B."/>
            <person name="Dichmann D.S."/>
            <person name="Dubchak I."/>
            <person name="Amaya E."/>
            <person name="Detter J.C."/>
            <person name="Fletcher R."/>
            <person name="Gerhard D.S."/>
            <person name="Goodstein D."/>
            <person name="Graves T."/>
            <person name="Grigoriev I.V."/>
            <person name="Grimwood J."/>
            <person name="Kawashima T."/>
            <person name="Lindquist E."/>
            <person name="Lucas S.M."/>
            <person name="Mead P.E."/>
            <person name="Mitros T."/>
            <person name="Ogino H."/>
            <person name="Ohta Y."/>
            <person name="Poliakov A.V."/>
            <person name="Pollet N."/>
            <person name="Robert J."/>
            <person name="Salamov A."/>
            <person name="Sater A.K."/>
            <person name="Schmutz J."/>
            <person name="Terry A."/>
            <person name="Vize P.D."/>
            <person name="Warren W.C."/>
            <person name="Wells D."/>
            <person name="Wills A."/>
            <person name="Wilson R.K."/>
            <person name="Zimmerman L.B."/>
            <person name="Zorn A.M."/>
            <person name="Grainger R."/>
            <person name="Grammer T."/>
            <person name="Khokha M.K."/>
            <person name="Richardson P.M."/>
            <person name="Rokhsar D.S."/>
        </authorList>
    </citation>
    <scope>NUCLEOTIDE SEQUENCE [LARGE SCALE GENOMIC DNA]</scope>
    <source>
        <strain evidence="6">Nigerian</strain>
    </source>
</reference>
<sequence>MENAEEMQPETAAQRAARLPLIHSASQILSFAYQDVKNLHPMVRYVCGLSERGVKLASRVALAGASPVLNRMKAPISVVNKVALRVVDELQVQLPVLDQPADEVVADLRDQLTGAVGGARDQVVNALQNAQDGAKGLLTEAQDAALLAATMLGSLGIGETLRLGAERVVSQAETLVDTYLPGEEDEYEAEAGSGGSSDEEGEEGAGSAIWLVARTCLLVGTIGSRGLKRLNVYLYWACTILTGTLALLLSVPFKLVSRLQSLIRGLLLPQMSKEEPKSRASFKKKINTRSRLVRSPRSKNQGVSLFRVSANGRRIISESDDERPPLVRSNRRQSLESGFYRSRILED</sequence>
<keyword evidence="5" id="KW-0472">Membrane</keyword>
<keyword evidence="5" id="KW-1133">Transmembrane helix</keyword>
<dbReference type="PANTHER" id="PTHR14024:SF54">
    <property type="entry name" value="PERILIPIN-2-LIKE"/>
    <property type="match status" value="1"/>
</dbReference>
<protein>
    <submittedName>
        <fullName evidence="6 8">Perilipin-2-like</fullName>
    </submittedName>
</protein>
<comment type="subcellular location">
    <subcellularLocation>
        <location evidence="1">Lipid droplet</location>
    </subcellularLocation>
</comment>
<dbReference type="AlphaFoldDB" id="A0A803KEJ7"/>
<keyword evidence="5" id="KW-0812">Transmembrane</keyword>
<evidence type="ECO:0000313" key="8">
    <source>
        <dbReference type="RefSeq" id="XP_031747815.1"/>
    </source>
</evidence>
<proteinExistence type="inferred from homology"/>
<dbReference type="GeneTree" id="ENSGT00950000185785"/>
<dbReference type="GeneID" id="101734278"/>
<reference evidence="6" key="2">
    <citation type="submission" date="2021-03" db="UniProtKB">
        <authorList>
            <consortium name="Ensembl"/>
        </authorList>
    </citation>
    <scope>IDENTIFICATION</scope>
</reference>
<dbReference type="PANTHER" id="PTHR14024">
    <property type="entry name" value="PERILIPIN"/>
    <property type="match status" value="1"/>
</dbReference>
<dbReference type="AGR" id="Xenbase:XB-GENE-29087643"/>
<evidence type="ECO:0000256" key="5">
    <source>
        <dbReference type="SAM" id="Phobius"/>
    </source>
</evidence>
<gene>
    <name evidence="6 8 9" type="primary">LOC101734278</name>
</gene>
<evidence type="ECO:0000256" key="4">
    <source>
        <dbReference type="SAM" id="MobiDB-lite"/>
    </source>
</evidence>